<dbReference type="Proteomes" id="UP000187455">
    <property type="component" value="Unassembled WGS sequence"/>
</dbReference>
<keyword evidence="2" id="KW-1185">Reference proteome</keyword>
<proteinExistence type="predicted"/>
<evidence type="ECO:0008006" key="3">
    <source>
        <dbReference type="Google" id="ProtNLM"/>
    </source>
</evidence>
<reference evidence="1 2" key="1">
    <citation type="journal article" date="2016" name="Mol. Biol. Evol.">
        <title>Genome-Wide Survey of Gut Fungi (Harpellales) Reveals the First Horizontally Transferred Ubiquitin Gene from a Mosquito Host.</title>
        <authorList>
            <person name="Wang Y."/>
            <person name="White M.M."/>
            <person name="Kvist S."/>
            <person name="Moncalvo J.M."/>
        </authorList>
    </citation>
    <scope>NUCLEOTIDE SEQUENCE [LARGE SCALE GENOMIC DNA]</scope>
    <source>
        <strain evidence="1 2">ALG-7-W6</strain>
    </source>
</reference>
<dbReference type="AlphaFoldDB" id="A0A1R0H1U6"/>
<protein>
    <recommendedName>
        <fullName evidence="3">Transcription factor domain-containing protein</fullName>
    </recommendedName>
</protein>
<dbReference type="EMBL" id="LSSL01001062">
    <property type="protein sequence ID" value="OLY83117.1"/>
    <property type="molecule type" value="Genomic_DNA"/>
</dbReference>
<evidence type="ECO:0000313" key="2">
    <source>
        <dbReference type="Proteomes" id="UP000187455"/>
    </source>
</evidence>
<name>A0A1R0H1U6_9FUNG</name>
<accession>A0A1R0H1U6</accession>
<comment type="caution">
    <text evidence="1">The sequence shown here is derived from an EMBL/GenBank/DDBJ whole genome shotgun (WGS) entry which is preliminary data.</text>
</comment>
<organism evidence="1 2">
    <name type="scientific">Smittium mucronatum</name>
    <dbReference type="NCBI Taxonomy" id="133383"/>
    <lineage>
        <taxon>Eukaryota</taxon>
        <taxon>Fungi</taxon>
        <taxon>Fungi incertae sedis</taxon>
        <taxon>Zoopagomycota</taxon>
        <taxon>Kickxellomycotina</taxon>
        <taxon>Harpellomycetes</taxon>
        <taxon>Harpellales</taxon>
        <taxon>Legeriomycetaceae</taxon>
        <taxon>Smittium</taxon>
    </lineage>
</organism>
<sequence>MDNKLAVKNNIGTDDMEFKRRVWWAYYIQRSITNIVGSGFPVILIQDVEVNYPKDDFKYKYGGFVDDIDPELENLNYLANNSPNDILPPDRFWFLIKVQIFFGRMQRFVGNRWLKNRDHGLIERRFVYTANSLKLIKNMIDKDCSKDIFQKASKFYESKKGFDLLKSVEPMLMAYCLKHVYLAMNIIFYESELVRLLHDPVNPERIKLAKLEMLDSAFKSYSLFKWGEENIPNEDIYSSVAIWKFVPASVILNYKYTLNKKSSIECDDIFLDLVRGMKIASDRSFTLKYIYVLAYNIYVLKNESYIENRSREDIMFLMKPYAVTEHDLQPWLIPKYATFFKFGCCLDGNKTPLDIKKYLFPDSAIMCGFKRKRCDNVDNY</sequence>
<gene>
    <name evidence="1" type="ORF">AYI68_g2751</name>
</gene>
<evidence type="ECO:0000313" key="1">
    <source>
        <dbReference type="EMBL" id="OLY83117.1"/>
    </source>
</evidence>